<dbReference type="InterPro" id="IPR050493">
    <property type="entry name" value="FAD-dep_Monooxygenase_BioMet"/>
</dbReference>
<proteinExistence type="inferred from homology"/>
<dbReference type="EMBL" id="QUQM01000002">
    <property type="protein sequence ID" value="KAA8651290.1"/>
    <property type="molecule type" value="Genomic_DNA"/>
</dbReference>
<dbReference type="VEuPathDB" id="FungiDB:EYZ11_008811"/>
<evidence type="ECO:0000256" key="1">
    <source>
        <dbReference type="ARBA" id="ARBA00007992"/>
    </source>
</evidence>
<feature type="domain" description="FAD-binding" evidence="6">
    <location>
        <begin position="16"/>
        <end position="347"/>
    </location>
</feature>
<dbReference type="SUPFAM" id="SSF54373">
    <property type="entry name" value="FAD-linked reductases, C-terminal domain"/>
    <property type="match status" value="1"/>
</dbReference>
<dbReference type="PANTHER" id="PTHR13789">
    <property type="entry name" value="MONOOXYGENASE"/>
    <property type="match status" value="1"/>
</dbReference>
<dbReference type="Gene3D" id="3.50.50.60">
    <property type="entry name" value="FAD/NAD(P)-binding domain"/>
    <property type="match status" value="1"/>
</dbReference>
<dbReference type="SUPFAM" id="SSF51905">
    <property type="entry name" value="FAD/NAD(P)-binding domain"/>
    <property type="match status" value="1"/>
</dbReference>
<reference evidence="7 8" key="1">
    <citation type="submission" date="2019-08" db="EMBL/GenBank/DDBJ databases">
        <title>The genome sequence of a newly discovered highly antifungal drug resistant Aspergillus species, Aspergillus tanneri NIH 1004.</title>
        <authorList>
            <person name="Mounaud S."/>
            <person name="Singh I."/>
            <person name="Joardar V."/>
            <person name="Pakala S."/>
            <person name="Pakala S."/>
            <person name="Venepally P."/>
            <person name="Chung J.K."/>
            <person name="Losada L."/>
            <person name="Nierman W.C."/>
        </authorList>
    </citation>
    <scope>NUCLEOTIDE SEQUENCE [LARGE SCALE GENOMIC DNA]</scope>
    <source>
        <strain evidence="7 8">NIH1004</strain>
    </source>
</reference>
<dbReference type="Proteomes" id="UP000324241">
    <property type="component" value="Unassembled WGS sequence"/>
</dbReference>
<gene>
    <name evidence="7" type="ORF">ATNIH1004_000171</name>
</gene>
<accession>A0A5M9N0Z5</accession>
<dbReference type="AlphaFoldDB" id="A0A5M9N0Z5"/>
<comment type="similarity">
    <text evidence="1">Belongs to the paxM FAD-dependent monooxygenase family.</text>
</comment>
<dbReference type="GeneID" id="54322873"/>
<dbReference type="GO" id="GO:0071949">
    <property type="term" value="F:FAD binding"/>
    <property type="evidence" value="ECO:0007669"/>
    <property type="project" value="InterPro"/>
</dbReference>
<dbReference type="RefSeq" id="XP_033430651.1">
    <property type="nucleotide sequence ID" value="XM_033564894.1"/>
</dbReference>
<evidence type="ECO:0000259" key="6">
    <source>
        <dbReference type="Pfam" id="PF01494"/>
    </source>
</evidence>
<dbReference type="PANTHER" id="PTHR13789:SF306">
    <property type="entry name" value="HYDROXYLASE, PUTATIVE-RELATED"/>
    <property type="match status" value="1"/>
</dbReference>
<evidence type="ECO:0000256" key="5">
    <source>
        <dbReference type="ARBA" id="ARBA00023033"/>
    </source>
</evidence>
<protein>
    <recommendedName>
        <fullName evidence="6">FAD-binding domain-containing protein</fullName>
    </recommendedName>
</protein>
<dbReference type="GO" id="GO:0004497">
    <property type="term" value="F:monooxygenase activity"/>
    <property type="evidence" value="ECO:0007669"/>
    <property type="project" value="UniProtKB-KW"/>
</dbReference>
<name>A0A5M9N0Z5_9EURO</name>
<keyword evidence="3" id="KW-0274">FAD</keyword>
<keyword evidence="5" id="KW-0503">Monooxygenase</keyword>
<comment type="caution">
    <text evidence="7">The sequence shown here is derived from an EMBL/GenBank/DDBJ whole genome shotgun (WGS) entry which is preliminary data.</text>
</comment>
<dbReference type="InterPro" id="IPR036188">
    <property type="entry name" value="FAD/NAD-bd_sf"/>
</dbReference>
<evidence type="ECO:0000313" key="7">
    <source>
        <dbReference type="EMBL" id="KAA8651290.1"/>
    </source>
</evidence>
<organism evidence="7 8">
    <name type="scientific">Aspergillus tanneri</name>
    <dbReference type="NCBI Taxonomy" id="1220188"/>
    <lineage>
        <taxon>Eukaryota</taxon>
        <taxon>Fungi</taxon>
        <taxon>Dikarya</taxon>
        <taxon>Ascomycota</taxon>
        <taxon>Pezizomycotina</taxon>
        <taxon>Eurotiomycetes</taxon>
        <taxon>Eurotiomycetidae</taxon>
        <taxon>Eurotiales</taxon>
        <taxon>Aspergillaceae</taxon>
        <taxon>Aspergillus</taxon>
        <taxon>Aspergillus subgen. Circumdati</taxon>
    </lineage>
</organism>
<evidence type="ECO:0000256" key="4">
    <source>
        <dbReference type="ARBA" id="ARBA00023002"/>
    </source>
</evidence>
<dbReference type="PRINTS" id="PR00420">
    <property type="entry name" value="RNGMNOXGNASE"/>
</dbReference>
<dbReference type="VEuPathDB" id="FungiDB:EYZ11_008803"/>
<evidence type="ECO:0000256" key="2">
    <source>
        <dbReference type="ARBA" id="ARBA00022630"/>
    </source>
</evidence>
<keyword evidence="4" id="KW-0560">Oxidoreductase</keyword>
<dbReference type="InterPro" id="IPR002938">
    <property type="entry name" value="FAD-bd"/>
</dbReference>
<evidence type="ECO:0000313" key="8">
    <source>
        <dbReference type="Proteomes" id="UP000324241"/>
    </source>
</evidence>
<evidence type="ECO:0000256" key="3">
    <source>
        <dbReference type="ARBA" id="ARBA00022827"/>
    </source>
</evidence>
<dbReference type="OrthoDB" id="420606at2759"/>
<sequence length="451" mass="50036">MAQLNNESREFNSAKLDIAIVGAGIGGLSAAIALSQDGHRVTVYESTPELSEIGAGVQMSPNGVRYWLNWGVDQSLLQISALPSELHMRRWRDGEFLARTEFNPDFEKRFGAPYLVIHRAELHNVLYQHVLEQGVNIRLGSRVVDYDMDTPTITFETCEVVQPDLVVAVDGINSFARTKLLGTTETGGPRKTGVAAYRLIVEVSDLLADPETAWIVSNPNLNLWLGNNCSAMAYMISNKTRLNLVLSHPDASDTSNMSQEELTQEMLSYFHNWDPTLMKIVQKKKSIHNWPLFEVEPLEKWASDSGKFILIGDAAHAMVPYLSMGVTMAVEDAATLCKALSYVTNKRDLKPALKLVEKLRVARTKKVQAASLANGRVLHLCDGPEQEARDAAMRPSVDGALLEQSPYGMSDRATQDWCYGHDVERDVEEAWAKLGRSQRIHASGLPEAKLC</sequence>
<dbReference type="Pfam" id="PF01494">
    <property type="entry name" value="FAD_binding_3"/>
    <property type="match status" value="1"/>
</dbReference>
<keyword evidence="2" id="KW-0285">Flavoprotein</keyword>